<proteinExistence type="predicted"/>
<dbReference type="AlphaFoldDB" id="A0A0E9QK29"/>
<dbReference type="EMBL" id="GBXM01091438">
    <property type="protein sequence ID" value="JAH17139.1"/>
    <property type="molecule type" value="Transcribed_RNA"/>
</dbReference>
<name>A0A0E9QK29_ANGAN</name>
<reference evidence="1" key="2">
    <citation type="journal article" date="2015" name="Fish Shellfish Immunol.">
        <title>Early steps in the European eel (Anguilla anguilla)-Vibrio vulnificus interaction in the gills: Role of the RtxA13 toxin.</title>
        <authorList>
            <person name="Callol A."/>
            <person name="Pajuelo D."/>
            <person name="Ebbesson L."/>
            <person name="Teles M."/>
            <person name="MacKenzie S."/>
            <person name="Amaro C."/>
        </authorList>
    </citation>
    <scope>NUCLEOTIDE SEQUENCE</scope>
</reference>
<protein>
    <submittedName>
        <fullName evidence="1">Uncharacterized protein</fullName>
    </submittedName>
</protein>
<evidence type="ECO:0000313" key="1">
    <source>
        <dbReference type="EMBL" id="JAH17139.1"/>
    </source>
</evidence>
<organism evidence="1">
    <name type="scientific">Anguilla anguilla</name>
    <name type="common">European freshwater eel</name>
    <name type="synonym">Muraena anguilla</name>
    <dbReference type="NCBI Taxonomy" id="7936"/>
    <lineage>
        <taxon>Eukaryota</taxon>
        <taxon>Metazoa</taxon>
        <taxon>Chordata</taxon>
        <taxon>Craniata</taxon>
        <taxon>Vertebrata</taxon>
        <taxon>Euteleostomi</taxon>
        <taxon>Actinopterygii</taxon>
        <taxon>Neopterygii</taxon>
        <taxon>Teleostei</taxon>
        <taxon>Anguilliformes</taxon>
        <taxon>Anguillidae</taxon>
        <taxon>Anguilla</taxon>
    </lineage>
</organism>
<accession>A0A0E9QK29</accession>
<reference evidence="1" key="1">
    <citation type="submission" date="2014-11" db="EMBL/GenBank/DDBJ databases">
        <authorList>
            <person name="Amaro Gonzalez C."/>
        </authorList>
    </citation>
    <scope>NUCLEOTIDE SEQUENCE</scope>
</reference>
<sequence>MWAVKKAFSKMCIPGCGHLCPVILHNHFITYGF</sequence>